<sequence length="88" mass="9303">MNIRDVLGLGISWGMAMKLFAQSCLFYKQIKKEISTCNRISAREGPYHLLKKGATSGASESSSNAPQAGPSQLPYTGPPQGSGADSVL</sequence>
<feature type="region of interest" description="Disordered" evidence="1">
    <location>
        <begin position="51"/>
        <end position="88"/>
    </location>
</feature>
<gene>
    <name evidence="2" type="ORF">MELLADRAFT_71812</name>
</gene>
<protein>
    <submittedName>
        <fullName evidence="2">Uncharacterized protein</fullName>
    </submittedName>
</protein>
<proteinExistence type="predicted"/>
<keyword evidence="3" id="KW-1185">Reference proteome</keyword>
<dbReference type="HOGENOM" id="CLU_2469557_0_0_1"/>
<dbReference type="Proteomes" id="UP000001072">
    <property type="component" value="Unassembled WGS sequence"/>
</dbReference>
<dbReference type="EMBL" id="GL883105">
    <property type="protein sequence ID" value="EGG07132.1"/>
    <property type="molecule type" value="Genomic_DNA"/>
</dbReference>
<dbReference type="RefSeq" id="XP_007409574.1">
    <property type="nucleotide sequence ID" value="XM_007409512.1"/>
</dbReference>
<organism evidence="3">
    <name type="scientific">Melampsora larici-populina (strain 98AG31 / pathotype 3-4-7)</name>
    <name type="common">Poplar leaf rust fungus</name>
    <dbReference type="NCBI Taxonomy" id="747676"/>
    <lineage>
        <taxon>Eukaryota</taxon>
        <taxon>Fungi</taxon>
        <taxon>Dikarya</taxon>
        <taxon>Basidiomycota</taxon>
        <taxon>Pucciniomycotina</taxon>
        <taxon>Pucciniomycetes</taxon>
        <taxon>Pucciniales</taxon>
        <taxon>Melampsoraceae</taxon>
        <taxon>Melampsora</taxon>
    </lineage>
</organism>
<accession>F4RKQ5</accession>
<feature type="compositionally biased region" description="Polar residues" evidence="1">
    <location>
        <begin position="56"/>
        <end position="74"/>
    </location>
</feature>
<dbReference type="InParanoid" id="F4RKQ5"/>
<reference evidence="3" key="1">
    <citation type="journal article" date="2011" name="Proc. Natl. Acad. Sci. U.S.A.">
        <title>Obligate biotrophy features unraveled by the genomic analysis of rust fungi.</title>
        <authorList>
            <person name="Duplessis S."/>
            <person name="Cuomo C.A."/>
            <person name="Lin Y.-C."/>
            <person name="Aerts A."/>
            <person name="Tisserant E."/>
            <person name="Veneault-Fourrey C."/>
            <person name="Joly D.L."/>
            <person name="Hacquard S."/>
            <person name="Amselem J."/>
            <person name="Cantarel B.L."/>
            <person name="Chiu R."/>
            <person name="Coutinho P.M."/>
            <person name="Feau N."/>
            <person name="Field M."/>
            <person name="Frey P."/>
            <person name="Gelhaye E."/>
            <person name="Goldberg J."/>
            <person name="Grabherr M.G."/>
            <person name="Kodira C.D."/>
            <person name="Kohler A."/>
            <person name="Kuees U."/>
            <person name="Lindquist E.A."/>
            <person name="Lucas S.M."/>
            <person name="Mago R."/>
            <person name="Mauceli E."/>
            <person name="Morin E."/>
            <person name="Murat C."/>
            <person name="Pangilinan J.L."/>
            <person name="Park R."/>
            <person name="Pearson M."/>
            <person name="Quesneville H."/>
            <person name="Rouhier N."/>
            <person name="Sakthikumar S."/>
            <person name="Salamov A.A."/>
            <person name="Schmutz J."/>
            <person name="Selles B."/>
            <person name="Shapiro H."/>
            <person name="Tanguay P."/>
            <person name="Tuskan G.A."/>
            <person name="Henrissat B."/>
            <person name="Van de Peer Y."/>
            <person name="Rouze P."/>
            <person name="Ellis J.G."/>
            <person name="Dodds P.N."/>
            <person name="Schein J.E."/>
            <person name="Zhong S."/>
            <person name="Hamelin R.C."/>
            <person name="Grigoriev I.V."/>
            <person name="Szabo L.J."/>
            <person name="Martin F."/>
        </authorList>
    </citation>
    <scope>NUCLEOTIDE SEQUENCE [LARGE SCALE GENOMIC DNA]</scope>
    <source>
        <strain evidence="3">98AG31 / pathotype 3-4-7</strain>
    </source>
</reference>
<evidence type="ECO:0000313" key="3">
    <source>
        <dbReference type="Proteomes" id="UP000001072"/>
    </source>
</evidence>
<dbReference type="VEuPathDB" id="FungiDB:MELLADRAFT_71812"/>
<name>F4RKQ5_MELLP</name>
<evidence type="ECO:0000256" key="1">
    <source>
        <dbReference type="SAM" id="MobiDB-lite"/>
    </source>
</evidence>
<dbReference type="KEGG" id="mlr:MELLADRAFT_71812"/>
<dbReference type="GeneID" id="18931933"/>
<dbReference type="AlphaFoldDB" id="F4RKQ5"/>
<evidence type="ECO:0000313" key="2">
    <source>
        <dbReference type="EMBL" id="EGG07132.1"/>
    </source>
</evidence>